<dbReference type="AlphaFoldDB" id="A0A238KYT8"/>
<evidence type="ECO:0000313" key="1">
    <source>
        <dbReference type="EMBL" id="SMX47741.1"/>
    </source>
</evidence>
<keyword evidence="2" id="KW-1185">Reference proteome</keyword>
<name>A0A238KYT8_9RHOB</name>
<evidence type="ECO:0000313" key="2">
    <source>
        <dbReference type="Proteomes" id="UP000220836"/>
    </source>
</evidence>
<gene>
    <name evidence="1" type="ORF">PEV8663_03630</name>
</gene>
<organism evidence="1 2">
    <name type="scientific">Pelagimonas varians</name>
    <dbReference type="NCBI Taxonomy" id="696760"/>
    <lineage>
        <taxon>Bacteria</taxon>
        <taxon>Pseudomonadati</taxon>
        <taxon>Pseudomonadota</taxon>
        <taxon>Alphaproteobacteria</taxon>
        <taxon>Rhodobacterales</taxon>
        <taxon>Roseobacteraceae</taxon>
        <taxon>Pelagimonas</taxon>
    </lineage>
</organism>
<dbReference type="EMBL" id="FXYH01000015">
    <property type="protein sequence ID" value="SMX47741.1"/>
    <property type="molecule type" value="Genomic_DNA"/>
</dbReference>
<accession>A0A238KYT8</accession>
<dbReference type="Proteomes" id="UP000220836">
    <property type="component" value="Unassembled WGS sequence"/>
</dbReference>
<protein>
    <submittedName>
        <fullName evidence="1">Uncharacterized protein</fullName>
    </submittedName>
</protein>
<sequence>MRFVAIKTVEQQSLLSLHRARDLLVRLRTKRINGLRSMVAEFGVYIVRGLARVVVFAEDILPGEVLDLPDIATEVIHSLCGQLMGLRPDPLVRSPPEAGRQGRRAGAVVAYDPRRWRCDSVRDHAPALVTDISSAMAGNLQLGWV</sequence>
<reference evidence="1 2" key="1">
    <citation type="submission" date="2017-05" db="EMBL/GenBank/DDBJ databases">
        <authorList>
            <person name="Song R."/>
            <person name="Chenine A.L."/>
            <person name="Ruprecht R.M."/>
        </authorList>
    </citation>
    <scope>NUCLEOTIDE SEQUENCE [LARGE SCALE GENOMIC DNA]</scope>
    <source>
        <strain evidence="1 2">CECT 8663</strain>
    </source>
</reference>
<proteinExistence type="predicted"/>